<accession>M3HI11</accession>
<reference evidence="1 2" key="1">
    <citation type="submission" date="2013-02" db="EMBL/GenBank/DDBJ databases">
        <authorList>
            <person name="Harkins D.M."/>
            <person name="Durkin A.S."/>
            <person name="Brinkac L.M."/>
            <person name="Haft D.H."/>
            <person name="Selengut J.D."/>
            <person name="Sanka R."/>
            <person name="DePew J."/>
            <person name="Purushe J."/>
            <person name="Tulsiani S.M."/>
            <person name="Graham G.C."/>
            <person name="Burns M.-A."/>
            <person name="Dohnt M.F."/>
            <person name="Smythe L.D."/>
            <person name="McKay D.B."/>
            <person name="Craig S.B."/>
            <person name="Vinetz J.M."/>
            <person name="Sutton G.G."/>
            <person name="Nierman W.C."/>
            <person name="Fouts D.E."/>
        </authorList>
    </citation>
    <scope>NUCLEOTIDE SEQUENCE [LARGE SCALE GENOMIC DNA]</scope>
    <source>
        <strain evidence="1 2">LT2050</strain>
    </source>
</reference>
<evidence type="ECO:0000313" key="2">
    <source>
        <dbReference type="Proteomes" id="UP000011778"/>
    </source>
</evidence>
<feature type="non-terminal residue" evidence="1">
    <location>
        <position position="1"/>
    </location>
</feature>
<organism evidence="1 2">
    <name type="scientific">Leptospira interrogans serovar Copenhageni str. LT2050</name>
    <dbReference type="NCBI Taxonomy" id="1001598"/>
    <lineage>
        <taxon>Bacteria</taxon>
        <taxon>Pseudomonadati</taxon>
        <taxon>Spirochaetota</taxon>
        <taxon>Spirochaetia</taxon>
        <taxon>Leptospirales</taxon>
        <taxon>Leptospiraceae</taxon>
        <taxon>Leptospira</taxon>
    </lineage>
</organism>
<name>M3HI11_LEPIT</name>
<comment type="caution">
    <text evidence="1">The sequence shown here is derived from an EMBL/GenBank/DDBJ whole genome shotgun (WGS) entry which is preliminary data.</text>
</comment>
<sequence>YSFWILYTTKAYKNNTYAESVSKLKMLDLLQKANKLGLNFIF</sequence>
<gene>
    <name evidence="1" type="ORF">LEP1GSC150_5493</name>
</gene>
<protein>
    <submittedName>
        <fullName evidence="1">Uncharacterized protein</fullName>
    </submittedName>
</protein>
<evidence type="ECO:0000313" key="1">
    <source>
        <dbReference type="EMBL" id="EMG23949.1"/>
    </source>
</evidence>
<dbReference type="AlphaFoldDB" id="M3HI11"/>
<dbReference type="EMBL" id="AFMD02000044">
    <property type="protein sequence ID" value="EMG23949.1"/>
    <property type="molecule type" value="Genomic_DNA"/>
</dbReference>
<dbReference type="Proteomes" id="UP000011778">
    <property type="component" value="Unassembled WGS sequence"/>
</dbReference>
<proteinExistence type="predicted"/>